<sequence length="102" mass="12013">MKDSALHVNRKVISTDLGILEVHSHETVISNFIITKINSLRKRLNCIHRHLCFVTYKTFSNSAMFPFLSYYRNIFCKCIYIIILCVQFLHKCVMLTSRIEDN</sequence>
<protein>
    <submittedName>
        <fullName evidence="2">Uncharacterized protein</fullName>
    </submittedName>
</protein>
<evidence type="ECO:0000313" key="2">
    <source>
        <dbReference type="EMBL" id="JAP62940.1"/>
    </source>
</evidence>
<proteinExistence type="predicted"/>
<dbReference type="EMBL" id="GEEE01000285">
    <property type="protein sequence ID" value="JAP62940.1"/>
    <property type="molecule type" value="Transcribed_RNA"/>
</dbReference>
<organism evidence="2">
    <name type="scientific">Schistocephalus solidus</name>
    <name type="common">Tapeworm</name>
    <dbReference type="NCBI Taxonomy" id="70667"/>
    <lineage>
        <taxon>Eukaryota</taxon>
        <taxon>Metazoa</taxon>
        <taxon>Spiralia</taxon>
        <taxon>Lophotrochozoa</taxon>
        <taxon>Platyhelminthes</taxon>
        <taxon>Cestoda</taxon>
        <taxon>Eucestoda</taxon>
        <taxon>Diphyllobothriidea</taxon>
        <taxon>Diphyllobothriidae</taxon>
        <taxon>Schistocephalus</taxon>
    </lineage>
</organism>
<evidence type="ECO:0000256" key="1">
    <source>
        <dbReference type="SAM" id="Phobius"/>
    </source>
</evidence>
<keyword evidence="1" id="KW-0472">Membrane</keyword>
<keyword evidence="1" id="KW-0812">Transmembrane</keyword>
<keyword evidence="1" id="KW-1133">Transmembrane helix</keyword>
<dbReference type="AlphaFoldDB" id="A0A0V0JB79"/>
<feature type="transmembrane region" description="Helical" evidence="1">
    <location>
        <begin position="70"/>
        <end position="89"/>
    </location>
</feature>
<gene>
    <name evidence="2" type="ORF">TR121551</name>
</gene>
<dbReference type="EMBL" id="GEEE01008808">
    <property type="protein sequence ID" value="JAP54417.1"/>
    <property type="molecule type" value="Transcribed_RNA"/>
</dbReference>
<reference evidence="2" key="1">
    <citation type="submission" date="2016-01" db="EMBL/GenBank/DDBJ databases">
        <title>Reference transcriptome for the parasite Schistocephalus solidus: insights into the molecular evolution of parasitism.</title>
        <authorList>
            <person name="Hebert F.O."/>
            <person name="Grambauer S."/>
            <person name="Barber I."/>
            <person name="Landry C.R."/>
            <person name="Aubin-Horth N."/>
        </authorList>
    </citation>
    <scope>NUCLEOTIDE SEQUENCE</scope>
</reference>
<name>A0A0V0JB79_SCHSO</name>
<accession>A0A0V0JB79</accession>